<accession>A0A9K3GVK6</accession>
<evidence type="ECO:0000256" key="4">
    <source>
        <dbReference type="ARBA" id="ARBA00023289"/>
    </source>
</evidence>
<dbReference type="Gramene" id="mRNA:HanXRQr2_Chr17g0827041">
    <property type="protein sequence ID" value="mRNA:HanXRQr2_Chr17g0827041"/>
    <property type="gene ID" value="HanXRQr2_Chr17g0827041"/>
</dbReference>
<keyword evidence="3" id="KW-0479">Metal-binding</keyword>
<dbReference type="InterPro" id="IPR006121">
    <property type="entry name" value="HMA_dom"/>
</dbReference>
<organism evidence="8 9">
    <name type="scientific">Helianthus annuus</name>
    <name type="common">Common sunflower</name>
    <dbReference type="NCBI Taxonomy" id="4232"/>
    <lineage>
        <taxon>Eukaryota</taxon>
        <taxon>Viridiplantae</taxon>
        <taxon>Streptophyta</taxon>
        <taxon>Embryophyta</taxon>
        <taxon>Tracheophyta</taxon>
        <taxon>Spermatophyta</taxon>
        <taxon>Magnoliopsida</taxon>
        <taxon>eudicotyledons</taxon>
        <taxon>Gunneridae</taxon>
        <taxon>Pentapetalae</taxon>
        <taxon>asterids</taxon>
        <taxon>campanulids</taxon>
        <taxon>Asterales</taxon>
        <taxon>Asteraceae</taxon>
        <taxon>Asteroideae</taxon>
        <taxon>Heliantheae alliance</taxon>
        <taxon>Heliantheae</taxon>
        <taxon>Helianthus</taxon>
    </lineage>
</organism>
<dbReference type="GO" id="GO:0046872">
    <property type="term" value="F:metal ion binding"/>
    <property type="evidence" value="ECO:0007669"/>
    <property type="project" value="UniProtKB-KW"/>
</dbReference>
<keyword evidence="4" id="KW-0449">Lipoprotein</keyword>
<gene>
    <name evidence="8" type="ORF">HanXRQr2_Chr17g0827041</name>
</gene>
<comment type="caution">
    <text evidence="8">The sequence shown here is derived from an EMBL/GenBank/DDBJ whole genome shotgun (WGS) entry which is preliminary data.</text>
</comment>
<comment type="similarity">
    <text evidence="5">Belongs to the HIPP family.</text>
</comment>
<dbReference type="Proteomes" id="UP000215914">
    <property type="component" value="Unassembled WGS sequence"/>
</dbReference>
<comment type="subcellular location">
    <subcellularLocation>
        <location evidence="1">Membrane</location>
        <topology evidence="1">Peripheral membrane protein</topology>
    </subcellularLocation>
</comment>
<dbReference type="AlphaFoldDB" id="A0A9K3GVK6"/>
<dbReference type="EMBL" id="MNCJ02000332">
    <property type="protein sequence ID" value="KAF5757467.1"/>
    <property type="molecule type" value="Genomic_DNA"/>
</dbReference>
<feature type="compositionally biased region" description="Polar residues" evidence="6">
    <location>
        <begin position="136"/>
        <end position="146"/>
    </location>
</feature>
<sequence>MAKDEDFKLLKIQTCTLRVNLHCDGCKHQVKKVLQRIEGVYQVSIDAEQQKVTVLGSVDASALIKKLVKAGKHAEIWSNKSNNHQSQSQNQKGLSKKDDKNKKGHETLKKQQKVKPLTSGEEDDDVSFEDNEDLSQKQQEAVSANNPKKIKNKSQPNSGNGKKSQNVVGGQKGNFEGLSEGKRVILGPLGGGGGGNLGGFDFEMANGGQHGQHMMMNMNGLRYNQQQQGYNLQQQQMFNQSAAGSLNMMSMQNRQAMYQRPTIMQPTTGYYYNYNPAPYPYNEPPYGCYYTGGNGGGDVNMWSDEDTSSCSVM</sequence>
<dbReference type="GO" id="GO:0016020">
    <property type="term" value="C:membrane"/>
    <property type="evidence" value="ECO:0007669"/>
    <property type="project" value="UniProtKB-SubCell"/>
</dbReference>
<evidence type="ECO:0000256" key="2">
    <source>
        <dbReference type="ARBA" id="ARBA00022481"/>
    </source>
</evidence>
<dbReference type="SUPFAM" id="SSF55008">
    <property type="entry name" value="HMA, heavy metal-associated domain"/>
    <property type="match status" value="1"/>
</dbReference>
<name>A0A9K3GVK6_HELAN</name>
<protein>
    <submittedName>
        <fullName evidence="8">Heavy metal-associated domain, HMA, heavy metal-associated domain superfamily</fullName>
    </submittedName>
</protein>
<dbReference type="OrthoDB" id="689350at2759"/>
<reference evidence="8" key="1">
    <citation type="journal article" date="2017" name="Nature">
        <title>The sunflower genome provides insights into oil metabolism, flowering and Asterid evolution.</title>
        <authorList>
            <person name="Badouin H."/>
            <person name="Gouzy J."/>
            <person name="Grassa C.J."/>
            <person name="Murat F."/>
            <person name="Staton S.E."/>
            <person name="Cottret L."/>
            <person name="Lelandais-Briere C."/>
            <person name="Owens G.L."/>
            <person name="Carrere S."/>
            <person name="Mayjonade B."/>
            <person name="Legrand L."/>
            <person name="Gill N."/>
            <person name="Kane N.C."/>
            <person name="Bowers J.E."/>
            <person name="Hubner S."/>
            <person name="Bellec A."/>
            <person name="Berard A."/>
            <person name="Berges H."/>
            <person name="Blanchet N."/>
            <person name="Boniface M.C."/>
            <person name="Brunel D."/>
            <person name="Catrice O."/>
            <person name="Chaidir N."/>
            <person name="Claudel C."/>
            <person name="Donnadieu C."/>
            <person name="Faraut T."/>
            <person name="Fievet G."/>
            <person name="Helmstetter N."/>
            <person name="King M."/>
            <person name="Knapp S.J."/>
            <person name="Lai Z."/>
            <person name="Le Paslier M.C."/>
            <person name="Lippi Y."/>
            <person name="Lorenzon L."/>
            <person name="Mandel J.R."/>
            <person name="Marage G."/>
            <person name="Marchand G."/>
            <person name="Marquand E."/>
            <person name="Bret-Mestries E."/>
            <person name="Morien E."/>
            <person name="Nambeesan S."/>
            <person name="Nguyen T."/>
            <person name="Pegot-Espagnet P."/>
            <person name="Pouilly N."/>
            <person name="Raftis F."/>
            <person name="Sallet E."/>
            <person name="Schiex T."/>
            <person name="Thomas J."/>
            <person name="Vandecasteele C."/>
            <person name="Vares D."/>
            <person name="Vear F."/>
            <person name="Vautrin S."/>
            <person name="Crespi M."/>
            <person name="Mangin B."/>
            <person name="Burke J.M."/>
            <person name="Salse J."/>
            <person name="Munos S."/>
            <person name="Vincourt P."/>
            <person name="Rieseberg L.H."/>
            <person name="Langlade N.B."/>
        </authorList>
    </citation>
    <scope>NUCLEOTIDE SEQUENCE</scope>
    <source>
        <tissue evidence="8">Leaves</tissue>
    </source>
</reference>
<dbReference type="Gene3D" id="3.30.70.100">
    <property type="match status" value="1"/>
</dbReference>
<evidence type="ECO:0000256" key="3">
    <source>
        <dbReference type="ARBA" id="ARBA00022723"/>
    </source>
</evidence>
<dbReference type="GO" id="GO:0009626">
    <property type="term" value="P:plant-type hypersensitive response"/>
    <property type="evidence" value="ECO:0007669"/>
    <property type="project" value="UniProtKB-KW"/>
</dbReference>
<evidence type="ECO:0000313" key="8">
    <source>
        <dbReference type="EMBL" id="KAF5757467.1"/>
    </source>
</evidence>
<feature type="compositionally biased region" description="Low complexity" evidence="6">
    <location>
        <begin position="78"/>
        <end position="92"/>
    </location>
</feature>
<keyword evidence="2" id="KW-0488">Methylation</keyword>
<dbReference type="FunFam" id="3.30.70.100:FF:000008">
    <property type="entry name" value="Copper transport protein ATOX1"/>
    <property type="match status" value="1"/>
</dbReference>
<dbReference type="Pfam" id="PF00403">
    <property type="entry name" value="HMA"/>
    <property type="match status" value="1"/>
</dbReference>
<dbReference type="InterPro" id="IPR036163">
    <property type="entry name" value="HMA_dom_sf"/>
</dbReference>
<dbReference type="PANTHER" id="PTHR45868">
    <property type="entry name" value="HEAVY METAL-ASSOCIATED ISOPRENYLATED PLANT PROTEIN 33-RELATED"/>
    <property type="match status" value="1"/>
</dbReference>
<evidence type="ECO:0000256" key="6">
    <source>
        <dbReference type="SAM" id="MobiDB-lite"/>
    </source>
</evidence>
<evidence type="ECO:0000256" key="5">
    <source>
        <dbReference type="ARBA" id="ARBA00024045"/>
    </source>
</evidence>
<keyword evidence="9" id="KW-1185">Reference proteome</keyword>
<evidence type="ECO:0000256" key="1">
    <source>
        <dbReference type="ARBA" id="ARBA00004170"/>
    </source>
</evidence>
<reference evidence="8" key="2">
    <citation type="submission" date="2020-06" db="EMBL/GenBank/DDBJ databases">
        <title>Helianthus annuus Genome sequencing and assembly Release 2.</title>
        <authorList>
            <person name="Gouzy J."/>
            <person name="Langlade N."/>
            <person name="Munos S."/>
        </authorList>
    </citation>
    <scope>NUCLEOTIDE SEQUENCE</scope>
    <source>
        <tissue evidence="8">Leaves</tissue>
    </source>
</reference>
<feature type="region of interest" description="Disordered" evidence="6">
    <location>
        <begin position="76"/>
        <end position="176"/>
    </location>
</feature>
<proteinExistence type="inferred from homology"/>
<keyword evidence="4" id="KW-0636">Prenylation</keyword>
<dbReference type="PANTHER" id="PTHR45868:SF76">
    <property type="entry name" value="HEAVY METAL-ASSOCIATED DOMAIN, HMA, HEAVY METAL-ASSOCIATED DOMAIN SUPERFAMILY"/>
    <property type="match status" value="1"/>
</dbReference>
<feature type="compositionally biased region" description="Basic and acidic residues" evidence="6">
    <location>
        <begin position="95"/>
        <end position="109"/>
    </location>
</feature>
<evidence type="ECO:0000313" key="9">
    <source>
        <dbReference type="Proteomes" id="UP000215914"/>
    </source>
</evidence>
<feature type="domain" description="HMA" evidence="7">
    <location>
        <begin position="12"/>
        <end position="75"/>
    </location>
</feature>
<evidence type="ECO:0000259" key="7">
    <source>
        <dbReference type="PROSITE" id="PS50846"/>
    </source>
</evidence>
<feature type="compositionally biased region" description="Polar residues" evidence="6">
    <location>
        <begin position="153"/>
        <end position="168"/>
    </location>
</feature>
<feature type="compositionally biased region" description="Acidic residues" evidence="6">
    <location>
        <begin position="120"/>
        <end position="133"/>
    </location>
</feature>
<dbReference type="CDD" id="cd00371">
    <property type="entry name" value="HMA"/>
    <property type="match status" value="1"/>
</dbReference>
<dbReference type="PROSITE" id="PS50846">
    <property type="entry name" value="HMA_2"/>
    <property type="match status" value="1"/>
</dbReference>